<dbReference type="PANTHER" id="PTHR43434:SF25">
    <property type="entry name" value="PHOSPHOGLYCOLATE PHOSPHATASE"/>
    <property type="match status" value="1"/>
</dbReference>
<dbReference type="Proteomes" id="UP000199475">
    <property type="component" value="Unassembled WGS sequence"/>
</dbReference>
<dbReference type="AlphaFoldDB" id="A0A1G9N274"/>
<dbReference type="GO" id="GO:0008967">
    <property type="term" value="F:phosphoglycolate phosphatase activity"/>
    <property type="evidence" value="ECO:0007669"/>
    <property type="project" value="TreeGrafter"/>
</dbReference>
<dbReference type="NCBIfam" id="TIGR01509">
    <property type="entry name" value="HAD-SF-IA-v3"/>
    <property type="match status" value="1"/>
</dbReference>
<dbReference type="InterPro" id="IPR036412">
    <property type="entry name" value="HAD-like_sf"/>
</dbReference>
<evidence type="ECO:0000313" key="2">
    <source>
        <dbReference type="Proteomes" id="UP000199475"/>
    </source>
</evidence>
<dbReference type="EMBL" id="FNGP01000006">
    <property type="protein sequence ID" value="SDL80610.1"/>
    <property type="molecule type" value="Genomic_DNA"/>
</dbReference>
<dbReference type="InterPro" id="IPR006439">
    <property type="entry name" value="HAD-SF_hydro_IA"/>
</dbReference>
<dbReference type="Pfam" id="PF00702">
    <property type="entry name" value="Hydrolase"/>
    <property type="match status" value="1"/>
</dbReference>
<dbReference type="InterPro" id="IPR050155">
    <property type="entry name" value="HAD-like_hydrolase_sf"/>
</dbReference>
<dbReference type="Gene3D" id="3.40.50.1000">
    <property type="entry name" value="HAD superfamily/HAD-like"/>
    <property type="match status" value="1"/>
</dbReference>
<gene>
    <name evidence="1" type="ORF">SAMN04488242_2898</name>
</gene>
<keyword evidence="2" id="KW-1185">Reference proteome</keyword>
<evidence type="ECO:0000313" key="1">
    <source>
        <dbReference type="EMBL" id="SDL80610.1"/>
    </source>
</evidence>
<dbReference type="SFLD" id="SFLDS00003">
    <property type="entry name" value="Haloacid_Dehalogenase"/>
    <property type="match status" value="1"/>
</dbReference>
<dbReference type="STRING" id="686624.SAMN04488242_2898"/>
<reference evidence="1 2" key="1">
    <citation type="submission" date="2016-10" db="EMBL/GenBank/DDBJ databases">
        <authorList>
            <person name="de Groot N.N."/>
        </authorList>
    </citation>
    <scope>NUCLEOTIDE SEQUENCE [LARGE SCALE GENOMIC DNA]</scope>
    <source>
        <strain evidence="1 2">CGMCC 1.9159</strain>
    </source>
</reference>
<dbReference type="InterPro" id="IPR023198">
    <property type="entry name" value="PGP-like_dom2"/>
</dbReference>
<dbReference type="SFLD" id="SFLDG01129">
    <property type="entry name" value="C1.5:_HAD__Beta-PGM__Phosphata"/>
    <property type="match status" value="1"/>
</dbReference>
<dbReference type="GO" id="GO:0005829">
    <property type="term" value="C:cytosol"/>
    <property type="evidence" value="ECO:0007669"/>
    <property type="project" value="TreeGrafter"/>
</dbReference>
<accession>A0A1G9N274</accession>
<dbReference type="OrthoDB" id="9807630at2"/>
<protein>
    <submittedName>
        <fullName evidence="1">Haloacid dehalogenase superfamily, subfamily IA, variant 3 with third motif having DD or ED/haloacid dehalogenase superfamily, subfamily IA, variant 1 with third motif having Dx(3-4)D or Dx(3-4)E</fullName>
    </submittedName>
</protein>
<sequence length="210" mass="22538">MYRHLFWDMGGTLVDTYPALDAEFVRVIRGHGHDVDAATVSRWTRQSTGEAIDALSARFGIPTDEFARANRALKERWRTQPAPVMPGARELMADVRAAGGLNLVVTHRERGSAESLVEGLGLEIDDLVSTSDGYPRKPDPTMYTVLLGRHGLAPADCLGIGDRAIDAEAACAAGMDAAMLTSPHAAPTDVATHIVATLDELRPLLQLGTP</sequence>
<dbReference type="Gene3D" id="1.10.150.240">
    <property type="entry name" value="Putative phosphatase, domain 2"/>
    <property type="match status" value="1"/>
</dbReference>
<dbReference type="PANTHER" id="PTHR43434">
    <property type="entry name" value="PHOSPHOGLYCOLATE PHOSPHATASE"/>
    <property type="match status" value="1"/>
</dbReference>
<proteinExistence type="predicted"/>
<organism evidence="1 2">
    <name type="scientific">Tessaracoccus oleiagri</name>
    <dbReference type="NCBI Taxonomy" id="686624"/>
    <lineage>
        <taxon>Bacteria</taxon>
        <taxon>Bacillati</taxon>
        <taxon>Actinomycetota</taxon>
        <taxon>Actinomycetes</taxon>
        <taxon>Propionibacteriales</taxon>
        <taxon>Propionibacteriaceae</taxon>
        <taxon>Tessaracoccus</taxon>
    </lineage>
</organism>
<dbReference type="GO" id="GO:0006281">
    <property type="term" value="P:DNA repair"/>
    <property type="evidence" value="ECO:0007669"/>
    <property type="project" value="TreeGrafter"/>
</dbReference>
<dbReference type="RefSeq" id="WP_093253684.1">
    <property type="nucleotide sequence ID" value="NZ_FNGP01000006.1"/>
</dbReference>
<name>A0A1G9N274_9ACTN</name>
<dbReference type="SUPFAM" id="SSF56784">
    <property type="entry name" value="HAD-like"/>
    <property type="match status" value="1"/>
</dbReference>
<dbReference type="InterPro" id="IPR023214">
    <property type="entry name" value="HAD_sf"/>
</dbReference>